<dbReference type="RefSeq" id="WP_008843114.1">
    <property type="nucleotide sequence ID" value="NZ_BAEN01000016.1"/>
</dbReference>
<dbReference type="Proteomes" id="UP000006334">
    <property type="component" value="Unassembled WGS sequence"/>
</dbReference>
<protein>
    <recommendedName>
        <fullName evidence="8">Glutamate--cysteine ligase</fullName>
        <ecNumber evidence="8">6.3.2.2</ecNumber>
    </recommendedName>
    <alternativeName>
        <fullName evidence="8">Gamma-ECS</fullName>
        <shortName evidence="8">GCS</shortName>
    </alternativeName>
    <alternativeName>
        <fullName evidence="8">Gamma-glutamylcysteine synthetase</fullName>
    </alternativeName>
</protein>
<sequence>MYDLNQSLMNHLKTPEILTELSRITRGVEKEGLRVTYEGELSKTNHPKGLGSALTHKYITTDYSEILLELMTPPSNNIDETLKFLNYLHKISYLNIKNELIWPSSMPGFIGSASDIPLAEYGSSKLGMMKTIYRRGLTSRYGAKMQTISGVHYNFSLPDEFWIKYQHMLGESESLKDFKSKQYFNLIRNFKRHSWLLIYLFGASPVLDSSFLENDMKTSLTVFGENTIGKKYATSMRLSEIGYTSKIQNNFHVSYTNIESYVNSLELLLKTNCKEYEEIGIKEKNNFNQLNTNVLQIENEYYSDIRPKRIPMGKEKQLEALKKEGVEYIEIRNLDVNPFFPLGIDEQQIMFLDLFLLFCLTSPSPQFSEIELLEIKLNKNIVAEEGRNPSLKIKKNGEEVHLKVIALEILKSISPIAEIFDLAYDKSSLYTSNESYKNALSFQVQKVHKSEFTPSGVMMKQIMMGNEFRDLMRFEAKKHKLHFILSDLPNDVDLSFQLEAHNSILRQKQLEIIDEDKS</sequence>
<proteinExistence type="inferred from homology"/>
<dbReference type="EC" id="6.3.2.2" evidence="8"/>
<dbReference type="STRING" id="1127673.GLIP_0648"/>
<dbReference type="SUPFAM" id="SSF55931">
    <property type="entry name" value="Glutamine synthetase/guanido kinase"/>
    <property type="match status" value="1"/>
</dbReference>
<evidence type="ECO:0000256" key="4">
    <source>
        <dbReference type="ARBA" id="ARBA00022684"/>
    </source>
</evidence>
<dbReference type="GO" id="GO:0004357">
    <property type="term" value="F:glutamate-cysteine ligase activity"/>
    <property type="evidence" value="ECO:0007669"/>
    <property type="project" value="UniProtKB-UniRule"/>
</dbReference>
<dbReference type="InterPro" id="IPR014746">
    <property type="entry name" value="Gln_synth/guanido_kin_cat_dom"/>
</dbReference>
<evidence type="ECO:0000313" key="12">
    <source>
        <dbReference type="Proteomes" id="UP000006334"/>
    </source>
</evidence>
<dbReference type="UniPathway" id="UPA00142">
    <property type="reaction ID" value="UER00209"/>
</dbReference>
<evidence type="ECO:0000256" key="3">
    <source>
        <dbReference type="ARBA" id="ARBA00022598"/>
    </source>
</evidence>
<gene>
    <name evidence="8 11" type="primary">gshA</name>
    <name evidence="11" type="ORF">GLIP_0648</name>
</gene>
<dbReference type="GO" id="GO:0005829">
    <property type="term" value="C:cytosol"/>
    <property type="evidence" value="ECO:0007669"/>
    <property type="project" value="TreeGrafter"/>
</dbReference>
<dbReference type="Gene3D" id="3.30.590.20">
    <property type="match status" value="1"/>
</dbReference>
<comment type="pathway">
    <text evidence="1 8 9">Sulfur metabolism; glutathione biosynthesis; glutathione from L-cysteine and L-glutamate: step 1/2.</text>
</comment>
<keyword evidence="6 8" id="KW-0067">ATP-binding</keyword>
<evidence type="ECO:0000256" key="1">
    <source>
        <dbReference type="ARBA" id="ARBA00005006"/>
    </source>
</evidence>
<dbReference type="EMBL" id="BAEN01000016">
    <property type="protein sequence ID" value="GAC13294.1"/>
    <property type="molecule type" value="Genomic_DNA"/>
</dbReference>
<evidence type="ECO:0000256" key="9">
    <source>
        <dbReference type="RuleBase" id="RU004391"/>
    </source>
</evidence>
<comment type="caution">
    <text evidence="11">The sequence shown here is derived from an EMBL/GenBank/DDBJ whole genome shotgun (WGS) entry which is preliminary data.</text>
</comment>
<dbReference type="OrthoDB" id="9803907at2"/>
<comment type="catalytic activity">
    <reaction evidence="7 8 9">
        <text>L-cysteine + L-glutamate + ATP = gamma-L-glutamyl-L-cysteine + ADP + phosphate + H(+)</text>
        <dbReference type="Rhea" id="RHEA:13285"/>
        <dbReference type="ChEBI" id="CHEBI:15378"/>
        <dbReference type="ChEBI" id="CHEBI:29985"/>
        <dbReference type="ChEBI" id="CHEBI:30616"/>
        <dbReference type="ChEBI" id="CHEBI:35235"/>
        <dbReference type="ChEBI" id="CHEBI:43474"/>
        <dbReference type="ChEBI" id="CHEBI:58173"/>
        <dbReference type="ChEBI" id="CHEBI:456216"/>
        <dbReference type="EC" id="6.3.2.2"/>
    </reaction>
</comment>
<evidence type="ECO:0000259" key="10">
    <source>
        <dbReference type="Pfam" id="PF04262"/>
    </source>
</evidence>
<organism evidence="11 12">
    <name type="scientific">Aliiglaciecola lipolytica E3</name>
    <dbReference type="NCBI Taxonomy" id="1127673"/>
    <lineage>
        <taxon>Bacteria</taxon>
        <taxon>Pseudomonadati</taxon>
        <taxon>Pseudomonadota</taxon>
        <taxon>Gammaproteobacteria</taxon>
        <taxon>Alteromonadales</taxon>
        <taxon>Alteromonadaceae</taxon>
        <taxon>Aliiglaciecola</taxon>
    </lineage>
</organism>
<accession>K6WXY0</accession>
<keyword evidence="12" id="KW-1185">Reference proteome</keyword>
<evidence type="ECO:0000256" key="2">
    <source>
        <dbReference type="ARBA" id="ARBA00008772"/>
    </source>
</evidence>
<dbReference type="GO" id="GO:0005524">
    <property type="term" value="F:ATP binding"/>
    <property type="evidence" value="ECO:0007669"/>
    <property type="project" value="UniProtKB-KW"/>
</dbReference>
<keyword evidence="3 8" id="KW-0436">Ligase</keyword>
<keyword evidence="5 8" id="KW-0547">Nucleotide-binding</keyword>
<dbReference type="PANTHER" id="PTHR38761:SF1">
    <property type="entry name" value="GLUTAMATE--CYSTEINE LIGASE"/>
    <property type="match status" value="1"/>
</dbReference>
<reference evidence="11 12" key="1">
    <citation type="journal article" date="2017" name="Antonie Van Leeuwenhoek">
        <title>Rhizobium rhizosphaerae sp. nov., a novel species isolated from rice rhizosphere.</title>
        <authorList>
            <person name="Zhao J.J."/>
            <person name="Zhang J."/>
            <person name="Zhang R.J."/>
            <person name="Zhang C.W."/>
            <person name="Yin H.Q."/>
            <person name="Zhang X.X."/>
        </authorList>
    </citation>
    <scope>NUCLEOTIDE SEQUENCE [LARGE SCALE GENOMIC DNA]</scope>
    <source>
        <strain evidence="11 12">E3</strain>
    </source>
</reference>
<dbReference type="GO" id="GO:0046872">
    <property type="term" value="F:metal ion binding"/>
    <property type="evidence" value="ECO:0007669"/>
    <property type="project" value="TreeGrafter"/>
</dbReference>
<dbReference type="eggNOG" id="COG2918">
    <property type="taxonomic scope" value="Bacteria"/>
</dbReference>
<dbReference type="Pfam" id="PF04262">
    <property type="entry name" value="Glu_cys_ligase"/>
    <property type="match status" value="1"/>
</dbReference>
<feature type="domain" description="Glutamate--cysteine ligase" evidence="10">
    <location>
        <begin position="11"/>
        <end position="381"/>
    </location>
</feature>
<evidence type="ECO:0000256" key="6">
    <source>
        <dbReference type="ARBA" id="ARBA00022840"/>
    </source>
</evidence>
<dbReference type="PANTHER" id="PTHR38761">
    <property type="entry name" value="GLUTAMATE--CYSTEINE LIGASE"/>
    <property type="match status" value="1"/>
</dbReference>
<evidence type="ECO:0000256" key="5">
    <source>
        <dbReference type="ARBA" id="ARBA00022741"/>
    </source>
</evidence>
<comment type="similarity">
    <text evidence="2 8">Belongs to the glutamate--cysteine ligase type 1 family. Type 1 subfamily.</text>
</comment>
<name>K6WXY0_9ALTE</name>
<evidence type="ECO:0000256" key="7">
    <source>
        <dbReference type="ARBA" id="ARBA00048819"/>
    </source>
</evidence>
<dbReference type="InterPro" id="IPR006334">
    <property type="entry name" value="Glut_cys_ligase"/>
</dbReference>
<evidence type="ECO:0000313" key="11">
    <source>
        <dbReference type="EMBL" id="GAC13294.1"/>
    </source>
</evidence>
<dbReference type="NCBIfam" id="TIGR01434">
    <property type="entry name" value="glu_cys_ligase"/>
    <property type="match status" value="1"/>
</dbReference>
<evidence type="ECO:0000256" key="8">
    <source>
        <dbReference type="HAMAP-Rule" id="MF_00578"/>
    </source>
</evidence>
<keyword evidence="4 8" id="KW-0317">Glutathione biosynthesis</keyword>
<dbReference type="InterPro" id="IPR007370">
    <property type="entry name" value="Glu_cys_ligase"/>
</dbReference>
<dbReference type="HAMAP" id="MF_00578">
    <property type="entry name" value="Glu_cys_ligase"/>
    <property type="match status" value="1"/>
</dbReference>
<dbReference type="GO" id="GO:0006750">
    <property type="term" value="P:glutathione biosynthetic process"/>
    <property type="evidence" value="ECO:0007669"/>
    <property type="project" value="UniProtKB-UniRule"/>
</dbReference>
<dbReference type="AlphaFoldDB" id="K6WXY0"/>